<gene>
    <name evidence="2" type="ORF">CTER_5472</name>
</gene>
<evidence type="ECO:0000313" key="3">
    <source>
        <dbReference type="Proteomes" id="UP000014155"/>
    </source>
</evidence>
<dbReference type="EMBL" id="AORV01000009">
    <property type="protein sequence ID" value="EMS73979.1"/>
    <property type="molecule type" value="Genomic_DNA"/>
</dbReference>
<dbReference type="eggNOG" id="ENOG50332AE">
    <property type="taxonomic scope" value="Bacteria"/>
</dbReference>
<evidence type="ECO:0000313" key="2">
    <source>
        <dbReference type="EMBL" id="EMS73979.1"/>
    </source>
</evidence>
<feature type="transmembrane region" description="Helical" evidence="1">
    <location>
        <begin position="6"/>
        <end position="28"/>
    </location>
</feature>
<keyword evidence="1" id="KW-0472">Membrane</keyword>
<proteinExistence type="predicted"/>
<feature type="transmembrane region" description="Helical" evidence="1">
    <location>
        <begin position="133"/>
        <end position="152"/>
    </location>
</feature>
<organism evidence="2 3">
    <name type="scientific">Ruminiclostridium cellobioparum subsp. termitidis CT1112</name>
    <dbReference type="NCBI Taxonomy" id="1195236"/>
    <lineage>
        <taxon>Bacteria</taxon>
        <taxon>Bacillati</taxon>
        <taxon>Bacillota</taxon>
        <taxon>Clostridia</taxon>
        <taxon>Eubacteriales</taxon>
        <taxon>Oscillospiraceae</taxon>
        <taxon>Ruminiclostridium</taxon>
    </lineage>
</organism>
<keyword evidence="3" id="KW-1185">Reference proteome</keyword>
<accession>S0FXZ0</accession>
<dbReference type="PATRIC" id="fig|1195236.3.peg.272"/>
<keyword evidence="1" id="KW-0812">Transmembrane</keyword>
<name>S0FXZ0_RUMCE</name>
<reference evidence="2 3" key="1">
    <citation type="journal article" date="2013" name="Genome Announc.">
        <title>Draft Genome Sequence of the Cellulolytic, Mesophilic, Anaerobic Bacterium Clostridium termitidis Strain CT1112 (DSM 5398).</title>
        <authorList>
            <person name="Lal S."/>
            <person name="Ramachandran U."/>
            <person name="Zhang X."/>
            <person name="Munir R."/>
            <person name="Sparling R."/>
            <person name="Levin D.B."/>
        </authorList>
    </citation>
    <scope>NUCLEOTIDE SEQUENCE [LARGE SCALE GENOMIC DNA]</scope>
    <source>
        <strain evidence="2 3">CT1112</strain>
    </source>
</reference>
<sequence length="153" mass="17575">MKYALGFSWMGFIAVMLVMLPNIFYFVFPPANIPDMPQDRGHIINIVENASRIIFMILLIFMVNGQKVKYVSPYTACMLVLLLLYYWLWCRYFTGGRNYSLLNEKLLFIPEPMAVFPVLYFIAAALWLNNIPAAAAAAVFGIAHIVNTYITFR</sequence>
<dbReference type="RefSeq" id="WP_004623140.1">
    <property type="nucleotide sequence ID" value="NZ_AORV01000009.1"/>
</dbReference>
<feature type="transmembrane region" description="Helical" evidence="1">
    <location>
        <begin position="106"/>
        <end position="127"/>
    </location>
</feature>
<keyword evidence="1" id="KW-1133">Transmembrane helix</keyword>
<dbReference type="STRING" id="1195236.CTER_5472"/>
<dbReference type="Proteomes" id="UP000014155">
    <property type="component" value="Unassembled WGS sequence"/>
</dbReference>
<feature type="transmembrane region" description="Helical" evidence="1">
    <location>
        <begin position="71"/>
        <end position="94"/>
    </location>
</feature>
<comment type="caution">
    <text evidence="2">The sequence shown here is derived from an EMBL/GenBank/DDBJ whole genome shotgun (WGS) entry which is preliminary data.</text>
</comment>
<protein>
    <recommendedName>
        <fullName evidence="4">Integral membrane protein</fullName>
    </recommendedName>
</protein>
<evidence type="ECO:0000256" key="1">
    <source>
        <dbReference type="SAM" id="Phobius"/>
    </source>
</evidence>
<evidence type="ECO:0008006" key="4">
    <source>
        <dbReference type="Google" id="ProtNLM"/>
    </source>
</evidence>
<dbReference type="AlphaFoldDB" id="S0FXZ0"/>